<dbReference type="InterPro" id="IPR012337">
    <property type="entry name" value="RNaseH-like_sf"/>
</dbReference>
<gene>
    <name evidence="2" type="primary">WBGene00274088</name>
</gene>
<dbReference type="PANTHER" id="PTHR22891">
    <property type="entry name" value="EUKARYOTIC TRANSLATION INITIATION FACTOR 2C"/>
    <property type="match status" value="1"/>
</dbReference>
<dbReference type="Pfam" id="PF02171">
    <property type="entry name" value="Piwi"/>
    <property type="match status" value="1"/>
</dbReference>
<dbReference type="PROSITE" id="PS50822">
    <property type="entry name" value="PIWI"/>
    <property type="match status" value="1"/>
</dbReference>
<reference evidence="2" key="2">
    <citation type="submission" date="2022-06" db="UniProtKB">
        <authorList>
            <consortium name="EnsemblMetazoa"/>
        </authorList>
    </citation>
    <scope>IDENTIFICATION</scope>
    <source>
        <strain evidence="2">PS312</strain>
    </source>
</reference>
<dbReference type="GO" id="GO:0035194">
    <property type="term" value="P:regulatory ncRNA-mediated post-transcriptional gene silencing"/>
    <property type="evidence" value="ECO:0000318"/>
    <property type="project" value="GO_Central"/>
</dbReference>
<dbReference type="EnsemblMetazoa" id="PPA35719.1">
    <property type="protein sequence ID" value="PPA35719.1"/>
    <property type="gene ID" value="WBGene00274088"/>
</dbReference>
<feature type="region of interest" description="Disordered" evidence="1">
    <location>
        <begin position="510"/>
        <end position="558"/>
    </location>
</feature>
<protein>
    <submittedName>
        <fullName evidence="2">Piwi domain-containing protein</fullName>
    </submittedName>
</protein>
<feature type="compositionally biased region" description="Polar residues" evidence="1">
    <location>
        <begin position="53"/>
        <end position="63"/>
    </location>
</feature>
<dbReference type="Gene3D" id="3.30.420.10">
    <property type="entry name" value="Ribonuclease H-like superfamily/Ribonuclease H"/>
    <property type="match status" value="1"/>
</dbReference>
<dbReference type="OrthoDB" id="10252740at2759"/>
<proteinExistence type="predicted"/>
<dbReference type="GO" id="GO:0035198">
    <property type="term" value="F:miRNA binding"/>
    <property type="evidence" value="ECO:0000318"/>
    <property type="project" value="GO_Central"/>
</dbReference>
<feature type="compositionally biased region" description="Basic and acidic residues" evidence="1">
    <location>
        <begin position="74"/>
        <end position="92"/>
    </location>
</feature>
<dbReference type="SUPFAM" id="SSF101690">
    <property type="entry name" value="PAZ domain"/>
    <property type="match status" value="1"/>
</dbReference>
<reference evidence="3" key="1">
    <citation type="journal article" date="2008" name="Nat. Genet.">
        <title>The Pristionchus pacificus genome provides a unique perspective on nematode lifestyle and parasitism.</title>
        <authorList>
            <person name="Dieterich C."/>
            <person name="Clifton S.W."/>
            <person name="Schuster L.N."/>
            <person name="Chinwalla A."/>
            <person name="Delehaunty K."/>
            <person name="Dinkelacker I."/>
            <person name="Fulton L."/>
            <person name="Fulton R."/>
            <person name="Godfrey J."/>
            <person name="Minx P."/>
            <person name="Mitreva M."/>
            <person name="Roeseler W."/>
            <person name="Tian H."/>
            <person name="Witte H."/>
            <person name="Yang S.P."/>
            <person name="Wilson R.K."/>
            <person name="Sommer R.J."/>
        </authorList>
    </citation>
    <scope>NUCLEOTIDE SEQUENCE [LARGE SCALE GENOMIC DNA]</scope>
    <source>
        <strain evidence="3">PS312</strain>
    </source>
</reference>
<dbReference type="SMART" id="SM00950">
    <property type="entry name" value="Piwi"/>
    <property type="match status" value="1"/>
</dbReference>
<dbReference type="GO" id="GO:0005634">
    <property type="term" value="C:nucleus"/>
    <property type="evidence" value="ECO:0000318"/>
    <property type="project" value="GO_Central"/>
</dbReference>
<feature type="compositionally biased region" description="Polar residues" evidence="1">
    <location>
        <begin position="431"/>
        <end position="448"/>
    </location>
</feature>
<keyword evidence="3" id="KW-1185">Reference proteome</keyword>
<name>A0A2A6BN68_PRIPA</name>
<dbReference type="GO" id="GO:0004521">
    <property type="term" value="F:RNA endonuclease activity"/>
    <property type="evidence" value="ECO:0000318"/>
    <property type="project" value="GO_Central"/>
</dbReference>
<dbReference type="SUPFAM" id="SSF53098">
    <property type="entry name" value="Ribonuclease H-like"/>
    <property type="match status" value="1"/>
</dbReference>
<organism evidence="2 3">
    <name type="scientific">Pristionchus pacificus</name>
    <name type="common">Parasitic nematode worm</name>
    <dbReference type="NCBI Taxonomy" id="54126"/>
    <lineage>
        <taxon>Eukaryota</taxon>
        <taxon>Metazoa</taxon>
        <taxon>Ecdysozoa</taxon>
        <taxon>Nematoda</taxon>
        <taxon>Chromadorea</taxon>
        <taxon>Rhabditida</taxon>
        <taxon>Rhabditina</taxon>
        <taxon>Diplogasteromorpha</taxon>
        <taxon>Diplogasteroidea</taxon>
        <taxon>Neodiplogasteridae</taxon>
        <taxon>Pristionchus</taxon>
    </lineage>
</organism>
<feature type="compositionally biased region" description="Polar residues" evidence="1">
    <location>
        <begin position="105"/>
        <end position="114"/>
    </location>
</feature>
<evidence type="ECO:0000256" key="1">
    <source>
        <dbReference type="SAM" id="MobiDB-lite"/>
    </source>
</evidence>
<dbReference type="Gene3D" id="3.40.50.2300">
    <property type="match status" value="1"/>
</dbReference>
<dbReference type="GO" id="GO:0003727">
    <property type="term" value="F:single-stranded RNA binding"/>
    <property type="evidence" value="ECO:0000318"/>
    <property type="project" value="GO_Central"/>
</dbReference>
<dbReference type="InterPro" id="IPR036397">
    <property type="entry name" value="RNaseH_sf"/>
</dbReference>
<feature type="compositionally biased region" description="Basic and acidic residues" evidence="1">
    <location>
        <begin position="148"/>
        <end position="160"/>
    </location>
</feature>
<evidence type="ECO:0000313" key="3">
    <source>
        <dbReference type="Proteomes" id="UP000005239"/>
    </source>
</evidence>
<feature type="compositionally biased region" description="Basic residues" evidence="1">
    <location>
        <begin position="385"/>
        <end position="396"/>
    </location>
</feature>
<accession>A0A2A6BN68</accession>
<feature type="compositionally biased region" description="Gly residues" evidence="1">
    <location>
        <begin position="528"/>
        <end position="558"/>
    </location>
</feature>
<dbReference type="GO" id="GO:0016442">
    <property type="term" value="C:RISC complex"/>
    <property type="evidence" value="ECO:0000318"/>
    <property type="project" value="GO_Central"/>
</dbReference>
<feature type="region of interest" description="Disordered" evidence="1">
    <location>
        <begin position="277"/>
        <end position="306"/>
    </location>
</feature>
<dbReference type="InterPro" id="IPR003165">
    <property type="entry name" value="Piwi"/>
</dbReference>
<feature type="compositionally biased region" description="Basic and acidic residues" evidence="1">
    <location>
        <begin position="277"/>
        <end position="289"/>
    </location>
</feature>
<dbReference type="GO" id="GO:0005737">
    <property type="term" value="C:cytoplasm"/>
    <property type="evidence" value="ECO:0000318"/>
    <property type="project" value="GO_Central"/>
</dbReference>
<feature type="compositionally biased region" description="Basic and acidic residues" evidence="1">
    <location>
        <begin position="189"/>
        <end position="199"/>
    </location>
</feature>
<feature type="compositionally biased region" description="Basic and acidic residues" evidence="1">
    <location>
        <begin position="337"/>
        <end position="365"/>
    </location>
</feature>
<feature type="compositionally biased region" description="Polar residues" evidence="1">
    <location>
        <begin position="399"/>
        <end position="409"/>
    </location>
</feature>
<dbReference type="Proteomes" id="UP000005239">
    <property type="component" value="Unassembled WGS sequence"/>
</dbReference>
<evidence type="ECO:0000313" key="2">
    <source>
        <dbReference type="EnsemblMetazoa" id="PPA35719.1"/>
    </source>
</evidence>
<feature type="region of interest" description="Disordered" evidence="1">
    <location>
        <begin position="19"/>
        <end position="199"/>
    </location>
</feature>
<accession>A0A8R1YRZ6</accession>
<dbReference type="InterPro" id="IPR036085">
    <property type="entry name" value="PAZ_dom_sf"/>
</dbReference>
<feature type="region of interest" description="Disordered" evidence="1">
    <location>
        <begin position="470"/>
        <end position="497"/>
    </location>
</feature>
<sequence length="1554" mass="175714">MGIAEPVSRLIRFYMSEYHNSSRSNGGGRGGGGGGHRRNKRGGRGGGCRNNEFSDSPPSNDRNNGPYEYGEPPRMFDRLQSKNKWDDHAREHEEEELIKKGLLPQRNQRSSNYDNDYPHESPSYDSYRGDDNGPSYENENENDNGYEEEYRHDEIRREQESPMIYPPIRRADDVNYDLTPPRSMQSYNGRRDDDYRNEDYRSNRPIERTAPCYTLEEEYSGWNMLDLSRELTRLQRRTDVIRQILNRSEETDVEGARNYPPYCEDREFIQNVREGESFYERDDRGERDSNGLSPLGRQAYETQQRRNYQGRGYIPAARLDRYWYPLFLLNIPPPSRNDYRSDGGRRRGDEERRDEGQRGERRDNHYWNGYPSSTGYSEAESRESPKKKKRNRKHRGPSMASSNMSNSTFDSDDCPYEPIKHYRSSGYRSMGSETSHSSTIHENGSHSNDTTHHYRNPTQSMSNEMIYEEEPVMDPHPPSSFPSSLPSSIHRPSPPDILTPAKIVEMATAAANQRADVPFSPDDEMTGDRGGPGRGGRGGGGGDRGRGGGGGGGYGGRGGGGGYRGGGGGGERGRGGYLGGGGEYRGGGGVSQVSAGFQSMNLGEEPEPLPFRTPSTNEQQGYKAAAKPAPALREGKRKVQVISNVWQLEYEDRLVYRYDVSVGLEAIGNDGSSRIFSVNKGPKDDASVHERNELIREALKRGLEMYNILSRNGCIGVDGAAMMYANEDLGGALKGCQYKMKVPVEGLPEEVRKFIRNAGVKNVVIEVVAEKNFRIKDLSGQTSIDRSDMDQSVKQFFEVITSEHALSTHNYSFFSGGNLYRDDPDRIKMGAGNKFARPIGSGQERRDGMSKGFTLAEKNGSIIGALNIDVTTGTFWSEQKLLDTILEMNGWNHVRDARWDARAIKRTNDLIKNLRVSYTPPGADQEGNSSSSFDFIANGITASTWSTDKGETRQVVRTIEQLKCKNAAGQEEPLYNKFSNANLQPELRSWPLIESKRARRRTDDPTKYDVNTEFFPIELLDVKANQRVPLKKQGADPERAMSVEDRWKGTNQALEALNLFGDTRQNKRNTVMDAFGIRVSRRPLETIGITRRMPNVTFNRDADVDFKTTFRTGQLQFQTPAHITTLVIAVSDNQHSFDRNRFRNDLVNAATKKKMIIDNAIVEICHPNKMHDRLKKISDDRKAGDPKLMKVVFMYIEPEASKRHDELKLFERRHCVVTQHLTMEIASKLGTNRPTMENVLLKLNVKGGGHNYNVNPEKFAQQLWMGEKTMIMGYDVWHPTGQSRAEKMTGSLPEPSVVGFSFNGGIKADSFIGDYHFQEDCKERVEDKVLNARIKWMLEVFEKNRGVLPPLIIVTRDGISEGQYKYGMDELEALREGALEYAVSKARTDATGKAPFHDYKPKFIFVIATKRHHKRMYTEDRRGKGNMPAMTAVDDTITNPSLFEFFLQSHTPLQGMAKATKYTVLKDDVGTNQDAMQSLMGALCFEHQVSTNAISIPEPIYQSDEWAKRGAANMRKFRDIYGEQGQFKKGTTYDDLTTRLAYWKSDLAQVRVNA</sequence>
<dbReference type="GO" id="GO:0036464">
    <property type="term" value="C:cytoplasmic ribonucleoprotein granule"/>
    <property type="evidence" value="ECO:0000318"/>
    <property type="project" value="GO_Central"/>
</dbReference>
<feature type="compositionally biased region" description="Gly residues" evidence="1">
    <location>
        <begin position="25"/>
        <end position="34"/>
    </location>
</feature>
<feature type="region of interest" description="Disordered" evidence="1">
    <location>
        <begin position="334"/>
        <end position="457"/>
    </location>
</feature>
<feature type="compositionally biased region" description="Acidic residues" evidence="1">
    <location>
        <begin position="138"/>
        <end position="147"/>
    </location>
</feature>